<name>A0ABD2K7M8_9BILA</name>
<keyword evidence="2 3" id="KW-0802">TPR repeat</keyword>
<dbReference type="SUPFAM" id="SSF48452">
    <property type="entry name" value="TPR-like"/>
    <property type="match status" value="1"/>
</dbReference>
<dbReference type="InterPro" id="IPR032076">
    <property type="entry name" value="TTC5_OB"/>
</dbReference>
<dbReference type="AlphaFoldDB" id="A0ABD2K7M8"/>
<evidence type="ECO:0000256" key="4">
    <source>
        <dbReference type="SAM" id="MobiDB-lite"/>
    </source>
</evidence>
<feature type="repeat" description="TPR" evidence="3">
    <location>
        <begin position="87"/>
        <end position="120"/>
    </location>
</feature>
<feature type="domain" description="Tetratricopeptide repeat protein 5 OB fold" evidence="5">
    <location>
        <begin position="373"/>
        <end position="431"/>
    </location>
</feature>
<dbReference type="Pfam" id="PF16669">
    <property type="entry name" value="TTC5_OB"/>
    <property type="match status" value="1"/>
</dbReference>
<dbReference type="InterPro" id="IPR038645">
    <property type="entry name" value="TTC5_OB_sf"/>
</dbReference>
<keyword evidence="7" id="KW-1185">Reference proteome</keyword>
<comment type="caution">
    <text evidence="6">The sequence shown here is derived from an EMBL/GenBank/DDBJ whole genome shotgun (WGS) entry which is preliminary data.</text>
</comment>
<dbReference type="PROSITE" id="PS50005">
    <property type="entry name" value="TPR"/>
    <property type="match status" value="2"/>
</dbReference>
<dbReference type="SMART" id="SM00028">
    <property type="entry name" value="TPR"/>
    <property type="match status" value="2"/>
</dbReference>
<evidence type="ECO:0000256" key="3">
    <source>
        <dbReference type="PROSITE-ProRule" id="PRU00339"/>
    </source>
</evidence>
<proteinExistence type="predicted"/>
<dbReference type="PANTHER" id="PTHR44858:SF1">
    <property type="entry name" value="UDP-N-ACETYLGLUCOSAMINE--PEPTIDE N-ACETYLGLUCOSAMINYLTRANSFERASE SPINDLY-RELATED"/>
    <property type="match status" value="1"/>
</dbReference>
<dbReference type="EMBL" id="JBICBT010000819">
    <property type="protein sequence ID" value="KAL3098900.1"/>
    <property type="molecule type" value="Genomic_DNA"/>
</dbReference>
<gene>
    <name evidence="6" type="ORF">niasHT_024655</name>
</gene>
<sequence>MEELYTRIKQLERRRIEYFLDAPDNSHEQYSRDIREGVTDLLQEIPLNITADAKQYLVGKILNILPDYEPKCEEQLEQSLRANSTRTDAWLELGQCVWKKRDLIKAHACFKEAVEREPCLPAPKAFCLLSAALRALSDRCADNGQRVQMLNEALRLCHEALRLRKTYPFAYYSLANTFLARFFALQQNREDDLTLALNAFASALKMPTMVKNAVVAPEDLNENKNDTTAAKRQLPRPFISPDLHLNYGIALYYAQFYAKALAQFRRALAIEPHFGQAKHQLDSARQFLCALRDGLNKKGNIARRRLRTLLDTFPLKAATLMAEQHFVMRMKPARTLAICSTLDDLIATSSTANYIGLSLSAVASAAPAIVASVTVRCVGVVSNEEKIPSVIICVDRSSVVVALSVYNCSAKFGALIGDTFTIIQPNLIRFRWKDLGLDDDDNDKKKKECSRSKDGGGGGAGVDKPAVVVVSVDDDDIEAKSAVAVAANKTAENHQKDDDDDAEQCLLMIRIINPSRQLLKNGKPLSSLDCAFAAMSIETQQMQMGNRPRAE</sequence>
<dbReference type="InterPro" id="IPR019734">
    <property type="entry name" value="TPR_rpt"/>
</dbReference>
<evidence type="ECO:0000259" key="5">
    <source>
        <dbReference type="Pfam" id="PF16669"/>
    </source>
</evidence>
<evidence type="ECO:0000313" key="6">
    <source>
        <dbReference type="EMBL" id="KAL3098900.1"/>
    </source>
</evidence>
<feature type="compositionally biased region" description="Basic and acidic residues" evidence="4">
    <location>
        <begin position="441"/>
        <end position="454"/>
    </location>
</feature>
<dbReference type="Gene3D" id="2.40.50.550">
    <property type="match status" value="1"/>
</dbReference>
<reference evidence="6 7" key="1">
    <citation type="submission" date="2024-10" db="EMBL/GenBank/DDBJ databases">
        <authorList>
            <person name="Kim D."/>
        </authorList>
    </citation>
    <scope>NUCLEOTIDE SEQUENCE [LARGE SCALE GENOMIC DNA]</scope>
    <source>
        <strain evidence="6">BH-2024</strain>
    </source>
</reference>
<organism evidence="6 7">
    <name type="scientific">Heterodera trifolii</name>
    <dbReference type="NCBI Taxonomy" id="157864"/>
    <lineage>
        <taxon>Eukaryota</taxon>
        <taxon>Metazoa</taxon>
        <taxon>Ecdysozoa</taxon>
        <taxon>Nematoda</taxon>
        <taxon>Chromadorea</taxon>
        <taxon>Rhabditida</taxon>
        <taxon>Tylenchina</taxon>
        <taxon>Tylenchomorpha</taxon>
        <taxon>Tylenchoidea</taxon>
        <taxon>Heteroderidae</taxon>
        <taxon>Heteroderinae</taxon>
        <taxon>Heterodera</taxon>
    </lineage>
</organism>
<dbReference type="Proteomes" id="UP001620626">
    <property type="component" value="Unassembled WGS sequence"/>
</dbReference>
<accession>A0ABD2K7M8</accession>
<dbReference type="PANTHER" id="PTHR44858">
    <property type="entry name" value="TETRATRICOPEPTIDE REPEAT PROTEIN 6"/>
    <property type="match status" value="1"/>
</dbReference>
<feature type="region of interest" description="Disordered" evidence="4">
    <location>
        <begin position="441"/>
        <end position="462"/>
    </location>
</feature>
<evidence type="ECO:0000256" key="1">
    <source>
        <dbReference type="ARBA" id="ARBA00022737"/>
    </source>
</evidence>
<protein>
    <recommendedName>
        <fullName evidence="5">Tetratricopeptide repeat protein 5 OB fold domain-containing protein</fullName>
    </recommendedName>
</protein>
<keyword evidence="1" id="KW-0677">Repeat</keyword>
<dbReference type="InterPro" id="IPR011990">
    <property type="entry name" value="TPR-like_helical_dom_sf"/>
</dbReference>
<evidence type="ECO:0000256" key="2">
    <source>
        <dbReference type="ARBA" id="ARBA00022803"/>
    </source>
</evidence>
<evidence type="ECO:0000313" key="7">
    <source>
        <dbReference type="Proteomes" id="UP001620626"/>
    </source>
</evidence>
<dbReference type="Gene3D" id="1.25.40.10">
    <property type="entry name" value="Tetratricopeptide repeat domain"/>
    <property type="match status" value="1"/>
</dbReference>
<feature type="repeat" description="TPR" evidence="3">
    <location>
        <begin position="241"/>
        <end position="274"/>
    </location>
</feature>
<dbReference type="InterPro" id="IPR050498">
    <property type="entry name" value="Ycf3"/>
</dbReference>